<reference evidence="1 2" key="1">
    <citation type="journal article" date="2017" name="Nat. Ecol. Evol.">
        <title>Scallop genome provides insights into evolution of bilaterian karyotype and development.</title>
        <authorList>
            <person name="Wang S."/>
            <person name="Zhang J."/>
            <person name="Jiao W."/>
            <person name="Li J."/>
            <person name="Xun X."/>
            <person name="Sun Y."/>
            <person name="Guo X."/>
            <person name="Huan P."/>
            <person name="Dong B."/>
            <person name="Zhang L."/>
            <person name="Hu X."/>
            <person name="Sun X."/>
            <person name="Wang J."/>
            <person name="Zhao C."/>
            <person name="Wang Y."/>
            <person name="Wang D."/>
            <person name="Huang X."/>
            <person name="Wang R."/>
            <person name="Lv J."/>
            <person name="Li Y."/>
            <person name="Zhang Z."/>
            <person name="Liu B."/>
            <person name="Lu W."/>
            <person name="Hui Y."/>
            <person name="Liang J."/>
            <person name="Zhou Z."/>
            <person name="Hou R."/>
            <person name="Li X."/>
            <person name="Liu Y."/>
            <person name="Li H."/>
            <person name="Ning X."/>
            <person name="Lin Y."/>
            <person name="Zhao L."/>
            <person name="Xing Q."/>
            <person name="Dou J."/>
            <person name="Li Y."/>
            <person name="Mao J."/>
            <person name="Guo H."/>
            <person name="Dou H."/>
            <person name="Li T."/>
            <person name="Mu C."/>
            <person name="Jiang W."/>
            <person name="Fu Q."/>
            <person name="Fu X."/>
            <person name="Miao Y."/>
            <person name="Liu J."/>
            <person name="Yu Q."/>
            <person name="Li R."/>
            <person name="Liao H."/>
            <person name="Li X."/>
            <person name="Kong Y."/>
            <person name="Jiang Z."/>
            <person name="Chourrout D."/>
            <person name="Li R."/>
            <person name="Bao Z."/>
        </authorList>
    </citation>
    <scope>NUCLEOTIDE SEQUENCE [LARGE SCALE GENOMIC DNA]</scope>
    <source>
        <strain evidence="1 2">PY_sf001</strain>
    </source>
</reference>
<evidence type="ECO:0008006" key="3">
    <source>
        <dbReference type="Google" id="ProtNLM"/>
    </source>
</evidence>
<proteinExistence type="predicted"/>
<accession>A0A210PI57</accession>
<protein>
    <recommendedName>
        <fullName evidence="3">SGNH hydrolase-type esterase domain-containing protein</fullName>
    </recommendedName>
</protein>
<dbReference type="EMBL" id="NEDP02076676">
    <property type="protein sequence ID" value="OWF36106.1"/>
    <property type="molecule type" value="Genomic_DNA"/>
</dbReference>
<dbReference type="OrthoDB" id="6053634at2759"/>
<dbReference type="SUPFAM" id="SSF52266">
    <property type="entry name" value="SGNH hydrolase"/>
    <property type="match status" value="1"/>
</dbReference>
<sequence>MKWLLMNKDIVPGTARFFGKGGMRADSISRHLLVDLTAYNPDILVIQLGGNDISATSSPNYIFQTLIRLQMDLYNAGIKEVYFAGIVPRGHFGKSPGLTATSFEKQRNKINQLMMTRLNYIKLRVKLYY</sequence>
<evidence type="ECO:0000313" key="2">
    <source>
        <dbReference type="Proteomes" id="UP000242188"/>
    </source>
</evidence>
<name>A0A210PI57_MIZYE</name>
<gene>
    <name evidence="1" type="ORF">KP79_PYT08466</name>
</gene>
<dbReference type="Gene3D" id="3.40.50.1110">
    <property type="entry name" value="SGNH hydrolase"/>
    <property type="match status" value="1"/>
</dbReference>
<evidence type="ECO:0000313" key="1">
    <source>
        <dbReference type="EMBL" id="OWF36106.1"/>
    </source>
</evidence>
<keyword evidence="2" id="KW-1185">Reference proteome</keyword>
<organism evidence="1 2">
    <name type="scientific">Mizuhopecten yessoensis</name>
    <name type="common">Japanese scallop</name>
    <name type="synonym">Patinopecten yessoensis</name>
    <dbReference type="NCBI Taxonomy" id="6573"/>
    <lineage>
        <taxon>Eukaryota</taxon>
        <taxon>Metazoa</taxon>
        <taxon>Spiralia</taxon>
        <taxon>Lophotrochozoa</taxon>
        <taxon>Mollusca</taxon>
        <taxon>Bivalvia</taxon>
        <taxon>Autobranchia</taxon>
        <taxon>Pteriomorphia</taxon>
        <taxon>Pectinida</taxon>
        <taxon>Pectinoidea</taxon>
        <taxon>Pectinidae</taxon>
        <taxon>Mizuhopecten</taxon>
    </lineage>
</organism>
<dbReference type="Proteomes" id="UP000242188">
    <property type="component" value="Unassembled WGS sequence"/>
</dbReference>
<dbReference type="AlphaFoldDB" id="A0A210PI57"/>
<dbReference type="InterPro" id="IPR036514">
    <property type="entry name" value="SGNH_hydro_sf"/>
</dbReference>
<comment type="caution">
    <text evidence="1">The sequence shown here is derived from an EMBL/GenBank/DDBJ whole genome shotgun (WGS) entry which is preliminary data.</text>
</comment>